<evidence type="ECO:0000313" key="6">
    <source>
        <dbReference type="Proteomes" id="UP000093694"/>
    </source>
</evidence>
<dbReference type="EMBL" id="LROR01000032">
    <property type="protein sequence ID" value="OBR96646.1"/>
    <property type="molecule type" value="Genomic_DNA"/>
</dbReference>
<dbReference type="InterPro" id="IPR032812">
    <property type="entry name" value="SbsA_Ig"/>
</dbReference>
<comment type="caution">
    <text evidence="3">The sequence shown here is derived from an EMBL/GenBank/DDBJ whole genome shotgun (WGS) entry which is preliminary data.</text>
</comment>
<evidence type="ECO:0000259" key="2">
    <source>
        <dbReference type="Pfam" id="PF13205"/>
    </source>
</evidence>
<dbReference type="AlphaFoldDB" id="A0A166TTU7"/>
<keyword evidence="6" id="KW-1185">Reference proteome</keyword>
<dbReference type="Gene3D" id="2.60.40.1220">
    <property type="match status" value="1"/>
</dbReference>
<sequence>MSKHSGQVGLKNLVYAKMHEDGITYDAPKILSPAIQAKITPKTNTATQYADDKSVENATTLGEIDVELQTQDVPLQSQADLLGHTIDSKGVLVHSGNDNAPYVAIGFKSLKGDNTYRFIWLLKGKFEEITEEYKTKSDKVDFATPSLKATFVTRDDDNWKFIADENNGMDNDVMEHWFDAVYQPNIDNTPLSIETNPTDGATGVAATSGVNFVFSKAINSYTVNDSSAFLIKADGTIIDSTIVISTDAKTVTLKPKSTLDAGNYVAIATKAIKTAQGSAPANNVVVNFAV</sequence>
<dbReference type="InterPro" id="IPR006490">
    <property type="entry name" value="Maj_tail_phi13"/>
</dbReference>
<evidence type="ECO:0000313" key="5">
    <source>
        <dbReference type="Proteomes" id="UP000077384"/>
    </source>
</evidence>
<gene>
    <name evidence="4" type="ORF">CLCOS_08080</name>
    <name evidence="3" type="ORF">WX73_03654</name>
</gene>
<keyword evidence="1" id="KW-0732">Signal</keyword>
<dbReference type="PATRIC" id="fig|1705578.3.peg.3648"/>
<accession>A0A166TTU7</accession>
<evidence type="ECO:0000256" key="1">
    <source>
        <dbReference type="ARBA" id="ARBA00022729"/>
    </source>
</evidence>
<dbReference type="RefSeq" id="WP_063600473.1">
    <property type="nucleotide sequence ID" value="NZ_LITQ01000008.1"/>
</dbReference>
<evidence type="ECO:0000313" key="4">
    <source>
        <dbReference type="EMBL" id="OBR96646.1"/>
    </source>
</evidence>
<proteinExistence type="predicted"/>
<dbReference type="EMBL" id="LITQ01000008">
    <property type="protein sequence ID" value="OAA94084.1"/>
    <property type="molecule type" value="Genomic_DNA"/>
</dbReference>
<name>A0A166TTU7_9CLOT</name>
<protein>
    <recommendedName>
        <fullName evidence="2">SbsA Ig-like domain-containing protein</fullName>
    </recommendedName>
</protein>
<dbReference type="Proteomes" id="UP000093694">
    <property type="component" value="Unassembled WGS sequence"/>
</dbReference>
<dbReference type="NCBIfam" id="TIGR01603">
    <property type="entry name" value="maj_tail_phi13"/>
    <property type="match status" value="1"/>
</dbReference>
<reference evidence="3 5" key="1">
    <citation type="journal article" date="2015" name="Biotechnol. Bioeng.">
        <title>Genome sequence and phenotypic characterization of Caulobacter segnis.</title>
        <authorList>
            <person name="Patel S."/>
            <person name="Fletcher B."/>
            <person name="Scott D.C."/>
            <person name="Ely B."/>
        </authorList>
    </citation>
    <scope>NUCLEOTIDE SEQUENCE [LARGE SCALE GENOMIC DNA]</scope>
    <source>
        <strain evidence="3 5">PS02</strain>
    </source>
</reference>
<feature type="domain" description="SbsA Ig-like" evidence="2">
    <location>
        <begin position="187"/>
        <end position="288"/>
    </location>
</feature>
<reference evidence="4 6" key="2">
    <citation type="journal article" date="2016" name="Front. Microbiol.">
        <title>Industrial Acetogenic Biocatalysts: A Comparative Metabolic and Genomic Analysis.</title>
        <authorList>
            <person name="Bengelsdorf F."/>
            <person name="Poehlein A."/>
            <person name="Sonja S."/>
            <person name="Erz C."/>
            <person name="Hummel T."/>
            <person name="Hoffmeister S."/>
            <person name="Daniel R."/>
            <person name="Durre P."/>
        </authorList>
    </citation>
    <scope>NUCLEOTIDE SEQUENCE [LARGE SCALE GENOMIC DNA]</scope>
    <source>
        <strain evidence="4 6">PTA-10522</strain>
    </source>
</reference>
<organism evidence="3 5">
    <name type="scientific">Clostridium coskatii</name>
    <dbReference type="NCBI Taxonomy" id="1705578"/>
    <lineage>
        <taxon>Bacteria</taxon>
        <taxon>Bacillati</taxon>
        <taxon>Bacillota</taxon>
        <taxon>Clostridia</taxon>
        <taxon>Eubacteriales</taxon>
        <taxon>Clostridiaceae</taxon>
        <taxon>Clostridium</taxon>
    </lineage>
</organism>
<dbReference type="Pfam" id="PF13205">
    <property type="entry name" value="Big_5"/>
    <property type="match status" value="1"/>
</dbReference>
<dbReference type="InterPro" id="IPR014755">
    <property type="entry name" value="Cu-Rt/internalin_Ig-like"/>
</dbReference>
<dbReference type="Proteomes" id="UP000077384">
    <property type="component" value="Unassembled WGS sequence"/>
</dbReference>
<evidence type="ECO:0000313" key="3">
    <source>
        <dbReference type="EMBL" id="OAA94084.1"/>
    </source>
</evidence>